<protein>
    <recommendedName>
        <fullName evidence="4">Fatty acyl-CoA reductase</fullName>
        <ecNumber evidence="4">1.2.1.84</ecNumber>
    </recommendedName>
</protein>
<dbReference type="GO" id="GO:0080019">
    <property type="term" value="F:alcohol-forming very long-chain fatty acyl-CoA reductase activity"/>
    <property type="evidence" value="ECO:0007669"/>
    <property type="project" value="InterPro"/>
</dbReference>
<dbReference type="GO" id="GO:0102965">
    <property type="term" value="F:alcohol-forming long-chain fatty acyl-CoA reductase activity"/>
    <property type="evidence" value="ECO:0007669"/>
    <property type="project" value="UniProtKB-EC"/>
</dbReference>
<dbReference type="InterPro" id="IPR013120">
    <property type="entry name" value="FAR_NAD-bd"/>
</dbReference>
<feature type="domain" description="Fatty acyl-CoA reductase C-terminal" evidence="5">
    <location>
        <begin position="157"/>
        <end position="253"/>
    </location>
</feature>
<keyword evidence="8" id="KW-1185">Reference proteome</keyword>
<feature type="domain" description="Thioester reductase (TE)" evidence="6">
    <location>
        <begin position="8"/>
        <end position="83"/>
    </location>
</feature>
<dbReference type="AlphaFoldDB" id="A0AAD7Y9C2"/>
<keyword evidence="4" id="KW-0560">Oxidoreductase</keyword>
<keyword evidence="3 4" id="KW-0443">Lipid metabolism</keyword>
<reference evidence="7" key="1">
    <citation type="submission" date="2023-03" db="EMBL/GenBank/DDBJ databases">
        <title>Chromosome-level genomes of two armyworms, Mythimna separata and Mythimna loreyi, provide insights into the biosynthesis and reception of sex pheromones.</title>
        <authorList>
            <person name="Zhao H."/>
        </authorList>
    </citation>
    <scope>NUCLEOTIDE SEQUENCE</scope>
    <source>
        <strain evidence="7">BeijingLab</strain>
        <tissue evidence="7">Pupa</tissue>
    </source>
</reference>
<evidence type="ECO:0000259" key="6">
    <source>
        <dbReference type="Pfam" id="PF07993"/>
    </source>
</evidence>
<keyword evidence="4" id="KW-0521">NADP</keyword>
<evidence type="ECO:0000259" key="5">
    <source>
        <dbReference type="Pfam" id="PF03015"/>
    </source>
</evidence>
<dbReference type="InterPro" id="IPR026055">
    <property type="entry name" value="FAR"/>
</dbReference>
<dbReference type="EMBL" id="JARGEI010000027">
    <property type="protein sequence ID" value="KAJ8707573.1"/>
    <property type="molecule type" value="Genomic_DNA"/>
</dbReference>
<dbReference type="PANTHER" id="PTHR11011:SF60">
    <property type="entry name" value="FATTY ACYL-COA REDUCTASE-RELATED"/>
    <property type="match status" value="1"/>
</dbReference>
<organism evidence="7 8">
    <name type="scientific">Mythimna separata</name>
    <name type="common">Oriental armyworm</name>
    <name type="synonym">Pseudaletia separata</name>
    <dbReference type="NCBI Taxonomy" id="271217"/>
    <lineage>
        <taxon>Eukaryota</taxon>
        <taxon>Metazoa</taxon>
        <taxon>Ecdysozoa</taxon>
        <taxon>Arthropoda</taxon>
        <taxon>Hexapoda</taxon>
        <taxon>Insecta</taxon>
        <taxon>Pterygota</taxon>
        <taxon>Neoptera</taxon>
        <taxon>Endopterygota</taxon>
        <taxon>Lepidoptera</taxon>
        <taxon>Glossata</taxon>
        <taxon>Ditrysia</taxon>
        <taxon>Noctuoidea</taxon>
        <taxon>Noctuidae</taxon>
        <taxon>Noctuinae</taxon>
        <taxon>Hadenini</taxon>
        <taxon>Mythimna</taxon>
    </lineage>
</organism>
<dbReference type="InterPro" id="IPR033640">
    <property type="entry name" value="FAR_C"/>
</dbReference>
<evidence type="ECO:0000313" key="8">
    <source>
        <dbReference type="Proteomes" id="UP001231518"/>
    </source>
</evidence>
<sequence length="301" mass="33995">MPPVGNHQLVRTSAGDLPVCIVKPPVVSSSMVEPSPGWIDNQTIMSSFVGFLFGGMMGVMHVLPGNKDLLVSYAPVDYVNNAVIAAGWDSVQNRQLWGGDIPIYTVSSSRSGIKWGEMHSLIQTDEFYRLCTPKVVWYCYGVRTNNRVLYWLLTWFLHYIPGYFVDAIVSILGVRPKGVPSLVKIYKRSDHMLGVYRYFLTYSWNLRDDNLQGMIARLSPADKAIYACDVGQIGVKDFLKASLIGVRRFIIKDGLVGSNEGYRKQQWLYYANIVFLSVYVYCVWKLFALLCSAVAMMFGIY</sequence>
<keyword evidence="4" id="KW-1133">Transmembrane helix</keyword>
<accession>A0AAD7Y9C2</accession>
<comment type="function">
    <text evidence="4">Catalyzes the reduction of fatty acyl-CoA to fatty alcohols.</text>
</comment>
<feature type="transmembrane region" description="Helical" evidence="4">
    <location>
        <begin position="44"/>
        <end position="63"/>
    </location>
</feature>
<keyword evidence="4" id="KW-0812">Transmembrane</keyword>
<comment type="similarity">
    <text evidence="1 4">Belongs to the fatty acyl-CoA reductase family.</text>
</comment>
<comment type="caution">
    <text evidence="7">The sequence shown here is derived from an EMBL/GenBank/DDBJ whole genome shotgun (WGS) entry which is preliminary data.</text>
</comment>
<name>A0AAD7Y9C2_MYTSE</name>
<dbReference type="GO" id="GO:0035336">
    <property type="term" value="P:long-chain fatty-acyl-CoA metabolic process"/>
    <property type="evidence" value="ECO:0007669"/>
    <property type="project" value="TreeGrafter"/>
</dbReference>
<comment type="catalytic activity">
    <reaction evidence="4">
        <text>a long-chain fatty acyl-CoA + 2 NADPH + 2 H(+) = a long-chain primary fatty alcohol + 2 NADP(+) + CoA</text>
        <dbReference type="Rhea" id="RHEA:52716"/>
        <dbReference type="ChEBI" id="CHEBI:15378"/>
        <dbReference type="ChEBI" id="CHEBI:57287"/>
        <dbReference type="ChEBI" id="CHEBI:57783"/>
        <dbReference type="ChEBI" id="CHEBI:58349"/>
        <dbReference type="ChEBI" id="CHEBI:77396"/>
        <dbReference type="ChEBI" id="CHEBI:83139"/>
        <dbReference type="EC" id="1.2.1.84"/>
    </reaction>
</comment>
<dbReference type="Pfam" id="PF03015">
    <property type="entry name" value="Sterile"/>
    <property type="match status" value="1"/>
</dbReference>
<dbReference type="Proteomes" id="UP001231518">
    <property type="component" value="Chromosome 28"/>
</dbReference>
<dbReference type="EC" id="1.2.1.84" evidence="4"/>
<evidence type="ECO:0000256" key="2">
    <source>
        <dbReference type="ARBA" id="ARBA00022516"/>
    </source>
</evidence>
<dbReference type="GO" id="GO:0005777">
    <property type="term" value="C:peroxisome"/>
    <property type="evidence" value="ECO:0007669"/>
    <property type="project" value="TreeGrafter"/>
</dbReference>
<evidence type="ECO:0000256" key="1">
    <source>
        <dbReference type="ARBA" id="ARBA00005928"/>
    </source>
</evidence>
<gene>
    <name evidence="7" type="ORF">PYW07_011250</name>
</gene>
<evidence type="ECO:0000256" key="3">
    <source>
        <dbReference type="ARBA" id="ARBA00023098"/>
    </source>
</evidence>
<keyword evidence="4" id="KW-0472">Membrane</keyword>
<feature type="transmembrane region" description="Helical" evidence="4">
    <location>
        <begin position="267"/>
        <end position="300"/>
    </location>
</feature>
<evidence type="ECO:0000256" key="4">
    <source>
        <dbReference type="RuleBase" id="RU363097"/>
    </source>
</evidence>
<keyword evidence="2 4" id="KW-0444">Lipid biosynthesis</keyword>
<dbReference type="PANTHER" id="PTHR11011">
    <property type="entry name" value="MALE STERILITY PROTEIN 2-RELATED"/>
    <property type="match status" value="1"/>
</dbReference>
<dbReference type="Gene3D" id="3.40.50.720">
    <property type="entry name" value="NAD(P)-binding Rossmann-like Domain"/>
    <property type="match status" value="1"/>
</dbReference>
<dbReference type="CDD" id="cd09071">
    <property type="entry name" value="FAR_C"/>
    <property type="match status" value="1"/>
</dbReference>
<proteinExistence type="inferred from homology"/>
<dbReference type="Pfam" id="PF07993">
    <property type="entry name" value="NAD_binding_4"/>
    <property type="match status" value="1"/>
</dbReference>
<evidence type="ECO:0000313" key="7">
    <source>
        <dbReference type="EMBL" id="KAJ8707573.1"/>
    </source>
</evidence>